<dbReference type="GeneID" id="301107014"/>
<proteinExistence type="predicted"/>
<dbReference type="Proteomes" id="UP000594380">
    <property type="component" value="Unassembled WGS sequence"/>
</dbReference>
<gene>
    <name evidence="1" type="ORF">G5S42_42750</name>
</gene>
<name>A0A7Y6K859_9BURK</name>
<reference evidence="1 2" key="1">
    <citation type="submission" date="2020-02" db="EMBL/GenBank/DDBJ databases">
        <title>Paraburkholderia simonii sp. nov. and Paraburkholderia youngii sp. nov. Brazilian and Mexican Mimosa-associated rhizobia.</title>
        <authorList>
            <person name="Mavima L."/>
            <person name="Beukes C.W."/>
            <person name="Chan W.Y."/>
            <person name="Palmer M."/>
            <person name="De Meyer S.E."/>
            <person name="James E.K."/>
            <person name="Venter S.N."/>
            <person name="Steenkamp E.T."/>
        </authorList>
    </citation>
    <scope>NUCLEOTIDE SEQUENCE [LARGE SCALE GENOMIC DNA]</scope>
    <source>
        <strain evidence="1 2">JPY169</strain>
    </source>
</reference>
<organism evidence="1 2">
    <name type="scientific">Paraburkholderia youngii</name>
    <dbReference type="NCBI Taxonomy" id="2782701"/>
    <lineage>
        <taxon>Bacteria</taxon>
        <taxon>Pseudomonadati</taxon>
        <taxon>Pseudomonadota</taxon>
        <taxon>Betaproteobacteria</taxon>
        <taxon>Burkholderiales</taxon>
        <taxon>Burkholderiaceae</taxon>
        <taxon>Paraburkholderia</taxon>
    </lineage>
</organism>
<evidence type="ECO:0000313" key="1">
    <source>
        <dbReference type="EMBL" id="NUY06072.1"/>
    </source>
</evidence>
<dbReference type="RefSeq" id="WP_176112528.1">
    <property type="nucleotide sequence ID" value="NZ_JAALDK010000004.1"/>
</dbReference>
<accession>A0A7Y6K859</accession>
<comment type="caution">
    <text evidence="1">The sequence shown here is derived from an EMBL/GenBank/DDBJ whole genome shotgun (WGS) entry which is preliminary data.</text>
</comment>
<dbReference type="AlphaFoldDB" id="A0A7Y6K859"/>
<protein>
    <submittedName>
        <fullName evidence="1">Uncharacterized protein</fullName>
    </submittedName>
</protein>
<dbReference type="EMBL" id="JAALDK010000004">
    <property type="protein sequence ID" value="NUY06072.1"/>
    <property type="molecule type" value="Genomic_DNA"/>
</dbReference>
<sequence length="101" mass="10923">MCGQRPVVCFPAVLLPCVISNTYQIDISRPDTLTATEPEAVVYRVPAAIHVPAALQPVVTPTMTPPAAHPVAAAPLAELVDILALLRKTVIRKCEPQHQFY</sequence>
<evidence type="ECO:0000313" key="2">
    <source>
        <dbReference type="Proteomes" id="UP000594380"/>
    </source>
</evidence>